<proteinExistence type="inferred from homology"/>
<dbReference type="PROSITE" id="PS51846">
    <property type="entry name" value="CNNM"/>
    <property type="match status" value="1"/>
</dbReference>
<sequence>MTGEIWGLLAGVLLTLGTGVFVASEFALVNLDRPELEQRRTRGERRLSPTISALKITSTHLSAAQLGITLTTLLAGYTFEPAISSLLRGPLMSAGVPEAGVVGVGAVVAIVLATLFSMIFGELIPKNFALAVPLATSKVVIPLQIAFTFVFRPVVALLNGTANRLIRSMGVEPKEELSGARTAEELSFLVRRSALEGSLDHDEATMLHRTLSFSSRTAEDVMTPRVVAEMLPRTATAAEVVARSVETGHSRYPIFDESVDDIVGIVHVKSAYGVDFERREYTSVSEIMSEPVRVPEAAGVESLLEVLRQRSYQMAVVVDEHGGTAGVVTLEDLVEELLGEVRDEHDALLEDVVVSGDEILFPASLRPDELWDRLAIRVPESEEYETIAGYVLDTLERIPDLGEELPLSHGTLRVEEFDGSRITRLRYLTSDRENDPAFDTRNKVIDAFERGQQVPREDRAPAPTAPSAHPETQSRREGVDR</sequence>
<dbReference type="InterPro" id="IPR051676">
    <property type="entry name" value="UPF0053_domain"/>
</dbReference>
<dbReference type="PANTHER" id="PTHR43099:SF6">
    <property type="entry name" value="UPF0053 PROTEIN RV1842C"/>
    <property type="match status" value="1"/>
</dbReference>
<feature type="domain" description="CNNM transmembrane" evidence="14">
    <location>
        <begin position="1"/>
        <end position="203"/>
    </location>
</feature>
<dbReference type="FunFam" id="3.10.580.10:FF:000002">
    <property type="entry name" value="Magnesium/cobalt efflux protein CorC"/>
    <property type="match status" value="1"/>
</dbReference>
<dbReference type="InterPro" id="IPR046342">
    <property type="entry name" value="CBS_dom_sf"/>
</dbReference>
<evidence type="ECO:0000313" key="16">
    <source>
        <dbReference type="Proteomes" id="UP000070810"/>
    </source>
</evidence>
<evidence type="ECO:0000256" key="2">
    <source>
        <dbReference type="ARBA" id="ARBA00006337"/>
    </source>
</evidence>
<dbReference type="Pfam" id="PF03471">
    <property type="entry name" value="CorC_HlyC"/>
    <property type="match status" value="1"/>
</dbReference>
<dbReference type="InterPro" id="IPR005170">
    <property type="entry name" value="Transptr-assoc_dom"/>
</dbReference>
<dbReference type="InterPro" id="IPR044751">
    <property type="entry name" value="Ion_transp-like_CBS"/>
</dbReference>
<keyword evidence="16" id="KW-1185">Reference proteome</keyword>
<dbReference type="GO" id="GO:0050660">
    <property type="term" value="F:flavin adenine dinucleotide binding"/>
    <property type="evidence" value="ECO:0007669"/>
    <property type="project" value="InterPro"/>
</dbReference>
<keyword evidence="5" id="KW-0677">Repeat</keyword>
<gene>
    <name evidence="15" type="ORF">NS354_02055</name>
</gene>
<comment type="similarity">
    <text evidence="2">Belongs to the UPF0053 family.</text>
</comment>
<dbReference type="InterPro" id="IPR036318">
    <property type="entry name" value="FAD-bd_PCMH-like_sf"/>
</dbReference>
<evidence type="ECO:0000256" key="1">
    <source>
        <dbReference type="ARBA" id="ARBA00004651"/>
    </source>
</evidence>
<comment type="caution">
    <text evidence="15">The sequence shown here is derived from an EMBL/GenBank/DDBJ whole genome shotgun (WGS) entry which is preliminary data.</text>
</comment>
<dbReference type="Proteomes" id="UP000070810">
    <property type="component" value="Unassembled WGS sequence"/>
</dbReference>
<feature type="transmembrane region" description="Helical" evidence="12">
    <location>
        <begin position="99"/>
        <end position="121"/>
    </location>
</feature>
<dbReference type="InterPro" id="IPR002550">
    <property type="entry name" value="CNNM"/>
</dbReference>
<evidence type="ECO:0000259" key="13">
    <source>
        <dbReference type="PROSITE" id="PS51371"/>
    </source>
</evidence>
<evidence type="ECO:0000256" key="5">
    <source>
        <dbReference type="ARBA" id="ARBA00022737"/>
    </source>
</evidence>
<dbReference type="GO" id="GO:0005886">
    <property type="term" value="C:plasma membrane"/>
    <property type="evidence" value="ECO:0007669"/>
    <property type="project" value="UniProtKB-SubCell"/>
</dbReference>
<dbReference type="AlphaFoldDB" id="A0A147ES67"/>
<feature type="compositionally biased region" description="Basic and acidic residues" evidence="11">
    <location>
        <begin position="448"/>
        <end position="460"/>
    </location>
</feature>
<evidence type="ECO:0000256" key="7">
    <source>
        <dbReference type="ARBA" id="ARBA00023122"/>
    </source>
</evidence>
<dbReference type="SUPFAM" id="SSF56176">
    <property type="entry name" value="FAD-binding/transporter-associated domain-like"/>
    <property type="match status" value="1"/>
</dbReference>
<evidence type="ECO:0000256" key="12">
    <source>
        <dbReference type="SAM" id="Phobius"/>
    </source>
</evidence>
<reference evidence="15 16" key="1">
    <citation type="journal article" date="2016" name="Front. Microbiol.">
        <title>Genomic Resource of Rice Seed Associated Bacteria.</title>
        <authorList>
            <person name="Midha S."/>
            <person name="Bansal K."/>
            <person name="Sharma S."/>
            <person name="Kumar N."/>
            <person name="Patil P.P."/>
            <person name="Chaudhry V."/>
            <person name="Patil P.B."/>
        </authorList>
    </citation>
    <scope>NUCLEOTIDE SEQUENCE [LARGE SCALE GENOMIC DNA]</scope>
    <source>
        <strain evidence="15 16">NS354</strain>
    </source>
</reference>
<feature type="compositionally biased region" description="Basic and acidic residues" evidence="11">
    <location>
        <begin position="472"/>
        <end position="481"/>
    </location>
</feature>
<protein>
    <submittedName>
        <fullName evidence="15">Membrane protein</fullName>
    </submittedName>
</protein>
<dbReference type="PANTHER" id="PTHR43099">
    <property type="entry name" value="UPF0053 PROTEIN YRKA"/>
    <property type="match status" value="1"/>
</dbReference>
<feature type="transmembrane region" description="Helical" evidence="12">
    <location>
        <begin position="6"/>
        <end position="31"/>
    </location>
</feature>
<keyword evidence="4 10" id="KW-0812">Transmembrane</keyword>
<dbReference type="Gene3D" id="3.10.580.10">
    <property type="entry name" value="CBS-domain"/>
    <property type="match status" value="1"/>
</dbReference>
<dbReference type="OrthoDB" id="110231at2"/>
<dbReference type="CDD" id="cd04590">
    <property type="entry name" value="CBS_pair_CorC_HlyC_assoc"/>
    <property type="match status" value="1"/>
</dbReference>
<keyword evidence="8 10" id="KW-0472">Membrane</keyword>
<keyword evidence="7 9" id="KW-0129">CBS domain</keyword>
<evidence type="ECO:0000259" key="14">
    <source>
        <dbReference type="PROSITE" id="PS51846"/>
    </source>
</evidence>
<evidence type="ECO:0000256" key="6">
    <source>
        <dbReference type="ARBA" id="ARBA00022989"/>
    </source>
</evidence>
<dbReference type="PATRIC" id="fig|1079994.3.peg.108"/>
<evidence type="ECO:0000256" key="3">
    <source>
        <dbReference type="ARBA" id="ARBA00022475"/>
    </source>
</evidence>
<dbReference type="Pfam" id="PF01595">
    <property type="entry name" value="CNNM"/>
    <property type="match status" value="1"/>
</dbReference>
<comment type="subcellular location">
    <subcellularLocation>
        <location evidence="1">Cell membrane</location>
        <topology evidence="1">Multi-pass membrane protein</topology>
    </subcellularLocation>
</comment>
<evidence type="ECO:0000256" key="10">
    <source>
        <dbReference type="PROSITE-ProRule" id="PRU01193"/>
    </source>
</evidence>
<accession>A0A147ES67</accession>
<dbReference type="SMART" id="SM01091">
    <property type="entry name" value="CorC_HlyC"/>
    <property type="match status" value="1"/>
</dbReference>
<dbReference type="Gene3D" id="3.30.465.10">
    <property type="match status" value="1"/>
</dbReference>
<dbReference type="Pfam" id="PF00571">
    <property type="entry name" value="CBS"/>
    <property type="match status" value="2"/>
</dbReference>
<evidence type="ECO:0000256" key="11">
    <source>
        <dbReference type="SAM" id="MobiDB-lite"/>
    </source>
</evidence>
<feature type="domain" description="CBS" evidence="13">
    <location>
        <begin position="287"/>
        <end position="344"/>
    </location>
</feature>
<dbReference type="RefSeq" id="WP_058592947.1">
    <property type="nucleotide sequence ID" value="NZ_LDRK01000010.1"/>
</dbReference>
<dbReference type="EMBL" id="LDRK01000010">
    <property type="protein sequence ID" value="KTR87096.1"/>
    <property type="molecule type" value="Genomic_DNA"/>
</dbReference>
<organism evidence="15 16">
    <name type="scientific">Leucobacter chromiiresistens</name>
    <dbReference type="NCBI Taxonomy" id="1079994"/>
    <lineage>
        <taxon>Bacteria</taxon>
        <taxon>Bacillati</taxon>
        <taxon>Actinomycetota</taxon>
        <taxon>Actinomycetes</taxon>
        <taxon>Micrococcales</taxon>
        <taxon>Microbacteriaceae</taxon>
        <taxon>Leucobacter</taxon>
    </lineage>
</organism>
<evidence type="ECO:0000256" key="9">
    <source>
        <dbReference type="PROSITE-ProRule" id="PRU00703"/>
    </source>
</evidence>
<dbReference type="PROSITE" id="PS51371">
    <property type="entry name" value="CBS"/>
    <property type="match status" value="1"/>
</dbReference>
<keyword evidence="6 10" id="KW-1133">Transmembrane helix</keyword>
<evidence type="ECO:0000256" key="8">
    <source>
        <dbReference type="ARBA" id="ARBA00023136"/>
    </source>
</evidence>
<dbReference type="InterPro" id="IPR000644">
    <property type="entry name" value="CBS_dom"/>
</dbReference>
<name>A0A147ES67_9MICO</name>
<dbReference type="SUPFAM" id="SSF54631">
    <property type="entry name" value="CBS-domain pair"/>
    <property type="match status" value="1"/>
</dbReference>
<evidence type="ECO:0000256" key="4">
    <source>
        <dbReference type="ARBA" id="ARBA00022692"/>
    </source>
</evidence>
<feature type="transmembrane region" description="Helical" evidence="12">
    <location>
        <begin position="128"/>
        <end position="151"/>
    </location>
</feature>
<feature type="region of interest" description="Disordered" evidence="11">
    <location>
        <begin position="448"/>
        <end position="481"/>
    </location>
</feature>
<dbReference type="InterPro" id="IPR016169">
    <property type="entry name" value="FAD-bd_PCMH_sub2"/>
</dbReference>
<keyword evidence="3" id="KW-1003">Cell membrane</keyword>
<evidence type="ECO:0000313" key="15">
    <source>
        <dbReference type="EMBL" id="KTR87096.1"/>
    </source>
</evidence>